<evidence type="ECO:0000256" key="7">
    <source>
        <dbReference type="ARBA" id="ARBA00022989"/>
    </source>
</evidence>
<dbReference type="InterPro" id="IPR003593">
    <property type="entry name" value="AAA+_ATPase"/>
</dbReference>
<keyword evidence="8 10" id="KW-0472">Membrane</keyword>
<feature type="region of interest" description="Disordered" evidence="9">
    <location>
        <begin position="60"/>
        <end position="81"/>
    </location>
</feature>
<comment type="subcellular location">
    <subcellularLocation>
        <location evidence="1">Membrane</location>
        <topology evidence="1">Multi-pass membrane protein</topology>
    </subcellularLocation>
</comment>
<dbReference type="InterPro" id="IPR027417">
    <property type="entry name" value="P-loop_NTPase"/>
</dbReference>
<evidence type="ECO:0000256" key="2">
    <source>
        <dbReference type="ARBA" id="ARBA00005814"/>
    </source>
</evidence>
<dbReference type="Pfam" id="PF19055">
    <property type="entry name" value="ABC2_membrane_7"/>
    <property type="match status" value="1"/>
</dbReference>
<keyword evidence="6" id="KW-0067">ATP-binding</keyword>
<dbReference type="GO" id="GO:0016887">
    <property type="term" value="F:ATP hydrolysis activity"/>
    <property type="evidence" value="ECO:0007669"/>
    <property type="project" value="InterPro"/>
</dbReference>
<evidence type="ECO:0000256" key="5">
    <source>
        <dbReference type="ARBA" id="ARBA00022741"/>
    </source>
</evidence>
<keyword evidence="7 10" id="KW-1133">Transmembrane helix</keyword>
<dbReference type="InterPro" id="IPR043926">
    <property type="entry name" value="ABCG_dom"/>
</dbReference>
<evidence type="ECO:0000256" key="9">
    <source>
        <dbReference type="SAM" id="MobiDB-lite"/>
    </source>
</evidence>
<evidence type="ECO:0000256" key="10">
    <source>
        <dbReference type="SAM" id="Phobius"/>
    </source>
</evidence>
<comment type="caution">
    <text evidence="12">The sequence shown here is derived from an EMBL/GenBank/DDBJ whole genome shotgun (WGS) entry which is preliminary data.</text>
</comment>
<evidence type="ECO:0000256" key="4">
    <source>
        <dbReference type="ARBA" id="ARBA00022692"/>
    </source>
</evidence>
<dbReference type="GO" id="GO:0140359">
    <property type="term" value="F:ABC-type transporter activity"/>
    <property type="evidence" value="ECO:0007669"/>
    <property type="project" value="InterPro"/>
</dbReference>
<dbReference type="SMART" id="SM00382">
    <property type="entry name" value="AAA"/>
    <property type="match status" value="1"/>
</dbReference>
<dbReference type="Pfam" id="PF01061">
    <property type="entry name" value="ABC2_membrane"/>
    <property type="match status" value="1"/>
</dbReference>
<keyword evidence="3" id="KW-0813">Transport</keyword>
<dbReference type="AlphaFoldDB" id="A0A834FVE4"/>
<dbReference type="PROSITE" id="PS50893">
    <property type="entry name" value="ABC_TRANSPORTER_2"/>
    <property type="match status" value="1"/>
</dbReference>
<dbReference type="InterPro" id="IPR052215">
    <property type="entry name" value="Plant_ABCG"/>
</dbReference>
<feature type="transmembrane region" description="Helical" evidence="10">
    <location>
        <begin position="723"/>
        <end position="746"/>
    </location>
</feature>
<evidence type="ECO:0000256" key="1">
    <source>
        <dbReference type="ARBA" id="ARBA00004141"/>
    </source>
</evidence>
<evidence type="ECO:0000313" key="13">
    <source>
        <dbReference type="Proteomes" id="UP000626092"/>
    </source>
</evidence>
<organism evidence="12 13">
    <name type="scientific">Rhododendron simsii</name>
    <name type="common">Sims's rhododendron</name>
    <dbReference type="NCBI Taxonomy" id="118357"/>
    <lineage>
        <taxon>Eukaryota</taxon>
        <taxon>Viridiplantae</taxon>
        <taxon>Streptophyta</taxon>
        <taxon>Embryophyta</taxon>
        <taxon>Tracheophyta</taxon>
        <taxon>Spermatophyta</taxon>
        <taxon>Magnoliopsida</taxon>
        <taxon>eudicotyledons</taxon>
        <taxon>Gunneridae</taxon>
        <taxon>Pentapetalae</taxon>
        <taxon>asterids</taxon>
        <taxon>Ericales</taxon>
        <taxon>Ericaceae</taxon>
        <taxon>Ericoideae</taxon>
        <taxon>Rhodoreae</taxon>
        <taxon>Rhododendron</taxon>
    </lineage>
</organism>
<sequence length="867" mass="95580">MDSQVNPPIWTPSQSPTKTLLANIPIEPEIHFQDSEGVASLGSDHDDSLPFSNSKFNFPLSSGPTSQHVGPPARTISHPPRPHAPVYIGSVEDPVVMDIIRSMDAERVRVEKQVQQRRDENHVVCFNQNPGGGGTGRGGAVELKGNGIFLTWKDLWVTVPNKKGVHRAILQDVTGYVEPGEVLAIMGPSGCGKSTLLDTLAGAIIGAGSGEGSWGCGVEQRWGKEVAEDGVGDESISLAVVEVVDDLIIPTAVDDVFVGTISFSEDKRLRRRWTPATGELGSGDQGIDKKKFKWPGRLGDNTTRTGEILINGHKQTLAFGTSAYVTQDDTLMTTLTVKEAVYYSAELQLPDSMSRSEKRERADVTIRDMGLQDSIDTRIGGWSCKGLSGGQKRRVSICIEILTRPKLLFLDEPTSGLDSAASYHVMDHIIKLAKQEQRTMVASIHQPSIEVFELFHNLCLLSSGRTVYFGSTFAANEFFSLNGFPCPPLRSPSDHYLRTVNKDFDVDIDQGLGGREISVVEAINTLVESYNSSEAYRQVQQRVFEICQQGGGKLEKKGSQAGFITQCHVLTRRSFVNMYRDLGYYWLRLAIYVATCLCVGSIFYDIGFTYGSIQGRGSMLMFVTVLLTFMAIGGFPSFVEDMKIFTRERLNGHYGVGAFVIGNTISSVPYLFLTSVIPGAIAYYLVGLHKGIDHFAYFVLMLYACMLLVESLMMTVASVVPNFLMGIITGAGIQGVMMLNGGFFRLPNDLPKPFWRDSIYYIAFHTYANQGLLKNEFKGLTFPNNLAVGPRTITGDEILRNIWQVNMSYSKWVDVAIILGMVVLYRLMFLGIIKTVEKVKPIVRKLMAGSSKKQIRVEDPYTTSPAN</sequence>
<dbReference type="GO" id="GO:0005524">
    <property type="term" value="F:ATP binding"/>
    <property type="evidence" value="ECO:0007669"/>
    <property type="project" value="UniProtKB-KW"/>
</dbReference>
<dbReference type="EMBL" id="WJXA01000172">
    <property type="protein sequence ID" value="KAF7114994.1"/>
    <property type="molecule type" value="Genomic_DNA"/>
</dbReference>
<reference evidence="12" key="1">
    <citation type="submission" date="2019-11" db="EMBL/GenBank/DDBJ databases">
        <authorList>
            <person name="Liu Y."/>
            <person name="Hou J."/>
            <person name="Li T.-Q."/>
            <person name="Guan C.-H."/>
            <person name="Wu X."/>
            <person name="Wu H.-Z."/>
            <person name="Ling F."/>
            <person name="Zhang R."/>
            <person name="Shi X.-G."/>
            <person name="Ren J.-P."/>
            <person name="Chen E.-F."/>
            <person name="Sun J.-M."/>
        </authorList>
    </citation>
    <scope>NUCLEOTIDE SEQUENCE</scope>
    <source>
        <strain evidence="12">Adult_tree_wgs_1</strain>
        <tissue evidence="12">Leaves</tissue>
    </source>
</reference>
<evidence type="ECO:0000256" key="3">
    <source>
        <dbReference type="ARBA" id="ARBA00022448"/>
    </source>
</evidence>
<evidence type="ECO:0000256" key="8">
    <source>
        <dbReference type="ARBA" id="ARBA00023136"/>
    </source>
</evidence>
<name>A0A834FVE4_RHOSS</name>
<keyword evidence="5" id="KW-0547">Nucleotide-binding</keyword>
<proteinExistence type="inferred from homology"/>
<feature type="domain" description="ABC transporter" evidence="11">
    <location>
        <begin position="150"/>
        <end position="488"/>
    </location>
</feature>
<dbReference type="PANTHER" id="PTHR48042">
    <property type="entry name" value="ABC TRANSPORTER G FAMILY MEMBER 11"/>
    <property type="match status" value="1"/>
</dbReference>
<dbReference type="OrthoDB" id="66620at2759"/>
<feature type="transmembrane region" description="Helical" evidence="10">
    <location>
        <begin position="812"/>
        <end position="833"/>
    </location>
</feature>
<dbReference type="PANTHER" id="PTHR48042:SF19">
    <property type="entry name" value="OS09G0472100 PROTEIN"/>
    <property type="match status" value="1"/>
</dbReference>
<keyword evidence="4 10" id="KW-0812">Transmembrane</keyword>
<dbReference type="Gene3D" id="3.40.50.300">
    <property type="entry name" value="P-loop containing nucleotide triphosphate hydrolases"/>
    <property type="match status" value="2"/>
</dbReference>
<evidence type="ECO:0000313" key="12">
    <source>
        <dbReference type="EMBL" id="KAF7114994.1"/>
    </source>
</evidence>
<evidence type="ECO:0000256" key="6">
    <source>
        <dbReference type="ARBA" id="ARBA00022840"/>
    </source>
</evidence>
<comment type="similarity">
    <text evidence="2">Belongs to the ABC transporter superfamily. ABCG family. Eye pigment precursor importer (TC 3.A.1.204) subfamily.</text>
</comment>
<feature type="transmembrane region" description="Helical" evidence="10">
    <location>
        <begin position="619"/>
        <end position="639"/>
    </location>
</feature>
<dbReference type="SUPFAM" id="SSF52540">
    <property type="entry name" value="P-loop containing nucleoside triphosphate hydrolases"/>
    <property type="match status" value="1"/>
</dbReference>
<dbReference type="InterPro" id="IPR017871">
    <property type="entry name" value="ABC_transporter-like_CS"/>
</dbReference>
<keyword evidence="13" id="KW-1185">Reference proteome</keyword>
<dbReference type="GO" id="GO:0016020">
    <property type="term" value="C:membrane"/>
    <property type="evidence" value="ECO:0007669"/>
    <property type="project" value="UniProtKB-SubCell"/>
</dbReference>
<dbReference type="InterPro" id="IPR013525">
    <property type="entry name" value="ABC2_TM"/>
</dbReference>
<evidence type="ECO:0000259" key="11">
    <source>
        <dbReference type="PROSITE" id="PS50893"/>
    </source>
</evidence>
<dbReference type="Pfam" id="PF00005">
    <property type="entry name" value="ABC_tran"/>
    <property type="match status" value="2"/>
</dbReference>
<dbReference type="PROSITE" id="PS00211">
    <property type="entry name" value="ABC_TRANSPORTER_1"/>
    <property type="match status" value="1"/>
</dbReference>
<feature type="transmembrane region" description="Helical" evidence="10">
    <location>
        <begin position="695"/>
        <end position="717"/>
    </location>
</feature>
<dbReference type="Proteomes" id="UP000626092">
    <property type="component" value="Unassembled WGS sequence"/>
</dbReference>
<dbReference type="InterPro" id="IPR003439">
    <property type="entry name" value="ABC_transporter-like_ATP-bd"/>
</dbReference>
<accession>A0A834FVE4</accession>
<protein>
    <recommendedName>
        <fullName evidence="11">ABC transporter domain-containing protein</fullName>
    </recommendedName>
</protein>
<feature type="transmembrane region" description="Helical" evidence="10">
    <location>
        <begin position="585"/>
        <end position="607"/>
    </location>
</feature>
<feature type="transmembrane region" description="Helical" evidence="10">
    <location>
        <begin position="659"/>
        <end position="686"/>
    </location>
</feature>
<gene>
    <name evidence="12" type="ORF">RHSIM_RhsimUnG0068800</name>
</gene>